<evidence type="ECO:0000313" key="1">
    <source>
        <dbReference type="EMBL" id="KZS56174.1"/>
    </source>
</evidence>
<keyword evidence="2" id="KW-1185">Reference proteome</keyword>
<sequence>MQEVSNGVLRVGHLVSEIIEGAGQLFTLLAQACHRDAKLGQDRLNQRPFRNLLPGDHRLRSIKPLLRPAECRSKTTPTPRGRMQSRHIPVRPQITDKQLHNPPWTSPGFPETFLFGTDPLEWEGSRLGVVLLVVLPGSFIFVG</sequence>
<gene>
    <name evidence="1" type="ORF">A4G28_01805</name>
</gene>
<name>A0A163UDI8_9MYCO</name>
<dbReference type="EMBL" id="LWCI01000172">
    <property type="protein sequence ID" value="KZS56174.1"/>
    <property type="molecule type" value="Genomic_DNA"/>
</dbReference>
<accession>A0A163UDI8</accession>
<dbReference type="Proteomes" id="UP000077342">
    <property type="component" value="Unassembled WGS sequence"/>
</dbReference>
<organism evidence="1 2">
    <name type="scientific">Mycobacterium ostraviense</name>
    <dbReference type="NCBI Taxonomy" id="2738409"/>
    <lineage>
        <taxon>Bacteria</taxon>
        <taxon>Bacillati</taxon>
        <taxon>Actinomycetota</taxon>
        <taxon>Actinomycetes</taxon>
        <taxon>Mycobacteriales</taxon>
        <taxon>Mycobacteriaceae</taxon>
        <taxon>Mycobacterium</taxon>
    </lineage>
</organism>
<proteinExistence type="predicted"/>
<dbReference type="AlphaFoldDB" id="A0A163UDI8"/>
<reference evidence="2" key="1">
    <citation type="submission" date="2016-04" db="EMBL/GenBank/DDBJ databases">
        <authorList>
            <person name="Strapagiel D."/>
            <person name="Borowka P."/>
            <person name="Marciniak B."/>
            <person name="Bakula Z."/>
            <person name="Van Ingen J."/>
            <person name="Safianowska A."/>
            <person name="Dziadek J."/>
            <person name="Jagielski T."/>
        </authorList>
    </citation>
    <scope>NUCLEOTIDE SEQUENCE [LARGE SCALE GENOMIC DNA]</scope>
    <source>
        <strain evidence="2">1010001458</strain>
    </source>
</reference>
<evidence type="ECO:0000313" key="2">
    <source>
        <dbReference type="Proteomes" id="UP000077342"/>
    </source>
</evidence>
<protein>
    <submittedName>
        <fullName evidence="1">Uncharacterized protein</fullName>
    </submittedName>
</protein>
<comment type="caution">
    <text evidence="1">The sequence shown here is derived from an EMBL/GenBank/DDBJ whole genome shotgun (WGS) entry which is preliminary data.</text>
</comment>